<evidence type="ECO:0000313" key="2">
    <source>
        <dbReference type="Proteomes" id="UP001146019"/>
    </source>
</evidence>
<dbReference type="InterPro" id="IPR008861">
    <property type="entry name" value="GpX-like"/>
</dbReference>
<protein>
    <submittedName>
        <fullName evidence="1">Tail protein X</fullName>
    </submittedName>
</protein>
<reference evidence="1" key="1">
    <citation type="submission" date="2022-11" db="EMBL/GenBank/DDBJ databases">
        <title>Biodiversity and phylogenetic relationships of bacteria.</title>
        <authorList>
            <person name="Machado R.A.R."/>
            <person name="Bhat A."/>
            <person name="Loulou A."/>
            <person name="Kallel S."/>
        </authorList>
    </citation>
    <scope>NUCLEOTIDE SEQUENCE</scope>
    <source>
        <strain evidence="1">A-IN1</strain>
    </source>
</reference>
<dbReference type="Proteomes" id="UP001146019">
    <property type="component" value="Unassembled WGS sequence"/>
</dbReference>
<gene>
    <name evidence="1" type="ORF">OSH00_00555</name>
</gene>
<sequence length="71" mass="8063">MAQYQTKAGDTVDYIAYKYYGHTKNKVVENIFNANPRLSAMSPILPEGVLIELPEQTSTQISTNTRVKLWD</sequence>
<dbReference type="InterPro" id="IPR036779">
    <property type="entry name" value="LysM_dom_sf"/>
</dbReference>
<proteinExistence type="predicted"/>
<dbReference type="EMBL" id="JAPKMY010000001">
    <property type="protein sequence ID" value="MCX5466238.1"/>
    <property type="molecule type" value="Genomic_DNA"/>
</dbReference>
<keyword evidence="2" id="KW-1185">Reference proteome</keyword>
<name>A0A9X3IF00_9GAMM</name>
<dbReference type="AlphaFoldDB" id="A0A9X3IF00"/>
<dbReference type="Gene3D" id="3.10.350.10">
    <property type="entry name" value="LysM domain"/>
    <property type="match status" value="1"/>
</dbReference>
<dbReference type="Pfam" id="PF05489">
    <property type="entry name" value="Phage_tail_X"/>
    <property type="match status" value="1"/>
</dbReference>
<evidence type="ECO:0000313" key="1">
    <source>
        <dbReference type="EMBL" id="MCX5466238.1"/>
    </source>
</evidence>
<accession>A0A9X3IF00</accession>
<comment type="caution">
    <text evidence="1">The sequence shown here is derived from an EMBL/GenBank/DDBJ whole genome shotgun (WGS) entry which is preliminary data.</text>
</comment>
<organism evidence="1 2">
    <name type="scientific">Acinetobacter nematophilus</name>
    <dbReference type="NCBI Taxonomy" id="2994642"/>
    <lineage>
        <taxon>Bacteria</taxon>
        <taxon>Pseudomonadati</taxon>
        <taxon>Pseudomonadota</taxon>
        <taxon>Gammaproteobacteria</taxon>
        <taxon>Moraxellales</taxon>
        <taxon>Moraxellaceae</taxon>
        <taxon>Acinetobacter</taxon>
    </lineage>
</organism>
<dbReference type="RefSeq" id="WP_266128796.1">
    <property type="nucleotide sequence ID" value="NZ_JAPKMY010000001.1"/>
</dbReference>